<dbReference type="GO" id="GO:0016020">
    <property type="term" value="C:membrane"/>
    <property type="evidence" value="ECO:0007669"/>
    <property type="project" value="UniProtKB-SubCell"/>
</dbReference>
<dbReference type="GO" id="GO:0005737">
    <property type="term" value="C:cytoplasm"/>
    <property type="evidence" value="ECO:0007669"/>
    <property type="project" value="TreeGrafter"/>
</dbReference>
<dbReference type="PANTHER" id="PTHR12064:SF97">
    <property type="entry name" value="METAL TRANSPORTER CNNM-5"/>
    <property type="match status" value="1"/>
</dbReference>
<gene>
    <name evidence="11" type="ORF">SYNPS1DRAFT_18737</name>
</gene>
<dbReference type="GO" id="GO:0030026">
    <property type="term" value="P:intracellular manganese ion homeostasis"/>
    <property type="evidence" value="ECO:0007669"/>
    <property type="project" value="TreeGrafter"/>
</dbReference>
<evidence type="ECO:0000259" key="9">
    <source>
        <dbReference type="PROSITE" id="PS51371"/>
    </source>
</evidence>
<feature type="domain" description="CNNM transmembrane" evidence="10">
    <location>
        <begin position="1"/>
        <end position="160"/>
    </location>
</feature>
<dbReference type="PROSITE" id="PS51371">
    <property type="entry name" value="CBS"/>
    <property type="match status" value="1"/>
</dbReference>
<feature type="transmembrane region" description="Helical" evidence="8">
    <location>
        <begin position="67"/>
        <end position="86"/>
    </location>
</feature>
<dbReference type="Pfam" id="PF01595">
    <property type="entry name" value="CNNM"/>
    <property type="match status" value="1"/>
</dbReference>
<dbReference type="OrthoDB" id="5353557at2759"/>
<evidence type="ECO:0000256" key="7">
    <source>
        <dbReference type="PROSITE-ProRule" id="PRU01193"/>
    </source>
</evidence>
<evidence type="ECO:0000256" key="4">
    <source>
        <dbReference type="ARBA" id="ARBA00022989"/>
    </source>
</evidence>
<evidence type="ECO:0000256" key="8">
    <source>
        <dbReference type="SAM" id="Phobius"/>
    </source>
</evidence>
<dbReference type="InterPro" id="IPR046342">
    <property type="entry name" value="CBS_dom_sf"/>
</dbReference>
<dbReference type="CDD" id="cd04590">
    <property type="entry name" value="CBS_pair_CorC_HlyC_assoc"/>
    <property type="match status" value="1"/>
</dbReference>
<dbReference type="PANTHER" id="PTHR12064">
    <property type="entry name" value="METAL TRANSPORTER CNNM"/>
    <property type="match status" value="1"/>
</dbReference>
<keyword evidence="2 7" id="KW-0812">Transmembrane</keyword>
<accession>A0A4P9YU87</accession>
<evidence type="ECO:0000256" key="2">
    <source>
        <dbReference type="ARBA" id="ARBA00022692"/>
    </source>
</evidence>
<feature type="non-terminal residue" evidence="11">
    <location>
        <position position="1"/>
    </location>
</feature>
<feature type="domain" description="CBS" evidence="9">
    <location>
        <begin position="179"/>
        <end position="240"/>
    </location>
</feature>
<keyword evidence="3" id="KW-0677">Repeat</keyword>
<keyword evidence="5 7" id="KW-0472">Membrane</keyword>
<keyword evidence="12" id="KW-1185">Reference proteome</keyword>
<dbReference type="AlphaFoldDB" id="A0A4P9YU87"/>
<keyword evidence="4 7" id="KW-1133">Transmembrane helix</keyword>
<evidence type="ECO:0000256" key="5">
    <source>
        <dbReference type="ARBA" id="ARBA00023136"/>
    </source>
</evidence>
<evidence type="ECO:0000256" key="3">
    <source>
        <dbReference type="ARBA" id="ARBA00022737"/>
    </source>
</evidence>
<reference evidence="12" key="1">
    <citation type="journal article" date="2018" name="Nat. Microbiol.">
        <title>Leveraging single-cell genomics to expand the fungal tree of life.</title>
        <authorList>
            <person name="Ahrendt S.R."/>
            <person name="Quandt C.A."/>
            <person name="Ciobanu D."/>
            <person name="Clum A."/>
            <person name="Salamov A."/>
            <person name="Andreopoulos B."/>
            <person name="Cheng J.F."/>
            <person name="Woyke T."/>
            <person name="Pelin A."/>
            <person name="Henrissat B."/>
            <person name="Reynolds N.K."/>
            <person name="Benny G.L."/>
            <person name="Smith M.E."/>
            <person name="James T.Y."/>
            <person name="Grigoriev I.V."/>
        </authorList>
    </citation>
    <scope>NUCLEOTIDE SEQUENCE [LARGE SCALE GENOMIC DNA]</scope>
    <source>
        <strain evidence="12">Benny S71-1</strain>
    </source>
</reference>
<dbReference type="Gene3D" id="3.10.580.10">
    <property type="entry name" value="CBS-domain"/>
    <property type="match status" value="1"/>
</dbReference>
<sequence>GLTLGFMSLDTTNLQILATSGTPQEKRWANRIIPIRQHGNRLLVTLLLCNTLMNETIPIMADQVLPGGVVTILVSTAAVFVFSEVLPQAICARHGLRVGAIFAWPVRILIYLLFVIVWPIAKVLDWMLGKDEGLIYRRAELKELVAIHGSHREGPLSKNEVTIIRGAMDLQEKTAASIMTTLANVFAIDINTLLDRAAMRSIVEAGYSRVPVYEDSIEHIVGVVLIKSLIMLDPDDATPVRDVKINHLPRVSASTPLYEMLDKFQEGSSKCGC</sequence>
<feature type="transmembrane region" description="Helical" evidence="8">
    <location>
        <begin position="98"/>
        <end position="121"/>
    </location>
</feature>
<keyword evidence="6" id="KW-0129">CBS domain</keyword>
<evidence type="ECO:0000259" key="10">
    <source>
        <dbReference type="PROSITE" id="PS51846"/>
    </source>
</evidence>
<evidence type="ECO:0000313" key="11">
    <source>
        <dbReference type="EMBL" id="RKP23355.1"/>
    </source>
</evidence>
<dbReference type="SUPFAM" id="SSF54631">
    <property type="entry name" value="CBS-domain pair"/>
    <property type="match status" value="1"/>
</dbReference>
<dbReference type="InterPro" id="IPR045095">
    <property type="entry name" value="ACDP"/>
</dbReference>
<dbReference type="Pfam" id="PF00571">
    <property type="entry name" value="CBS"/>
    <property type="match status" value="1"/>
</dbReference>
<dbReference type="InterPro" id="IPR002550">
    <property type="entry name" value="CNNM"/>
</dbReference>
<evidence type="ECO:0008006" key="13">
    <source>
        <dbReference type="Google" id="ProtNLM"/>
    </source>
</evidence>
<dbReference type="InterPro" id="IPR044751">
    <property type="entry name" value="Ion_transp-like_CBS"/>
</dbReference>
<name>A0A4P9YU87_9FUNG</name>
<evidence type="ECO:0000313" key="12">
    <source>
        <dbReference type="Proteomes" id="UP000278143"/>
    </source>
</evidence>
<comment type="subcellular location">
    <subcellularLocation>
        <location evidence="1">Membrane</location>
        <topology evidence="1">Multi-pass membrane protein</topology>
    </subcellularLocation>
</comment>
<evidence type="ECO:0000256" key="6">
    <source>
        <dbReference type="PROSITE-ProRule" id="PRU00703"/>
    </source>
</evidence>
<evidence type="ECO:0000256" key="1">
    <source>
        <dbReference type="ARBA" id="ARBA00004141"/>
    </source>
</evidence>
<dbReference type="EMBL" id="KZ991050">
    <property type="protein sequence ID" value="RKP23355.1"/>
    <property type="molecule type" value="Genomic_DNA"/>
</dbReference>
<protein>
    <recommendedName>
        <fullName evidence="13">CNNM transmembrane domain-containing protein</fullName>
    </recommendedName>
</protein>
<dbReference type="PROSITE" id="PS51846">
    <property type="entry name" value="CNNM"/>
    <property type="match status" value="1"/>
</dbReference>
<proteinExistence type="predicted"/>
<dbReference type="Proteomes" id="UP000278143">
    <property type="component" value="Unassembled WGS sequence"/>
</dbReference>
<organism evidence="11 12">
    <name type="scientific">Syncephalis pseudoplumigaleata</name>
    <dbReference type="NCBI Taxonomy" id="1712513"/>
    <lineage>
        <taxon>Eukaryota</taxon>
        <taxon>Fungi</taxon>
        <taxon>Fungi incertae sedis</taxon>
        <taxon>Zoopagomycota</taxon>
        <taxon>Zoopagomycotina</taxon>
        <taxon>Zoopagomycetes</taxon>
        <taxon>Zoopagales</taxon>
        <taxon>Piptocephalidaceae</taxon>
        <taxon>Syncephalis</taxon>
    </lineage>
</organism>
<dbReference type="GO" id="GO:0010960">
    <property type="term" value="P:magnesium ion homeostasis"/>
    <property type="evidence" value="ECO:0007669"/>
    <property type="project" value="InterPro"/>
</dbReference>
<dbReference type="InterPro" id="IPR000644">
    <property type="entry name" value="CBS_dom"/>
</dbReference>